<protein>
    <submittedName>
        <fullName evidence="1">Uncharacterized protein</fullName>
    </submittedName>
</protein>
<name>A0AAW2SGF5_9LAMI</name>
<dbReference type="PANTHER" id="PTHR33437:SF2">
    <property type="entry name" value="OS06G0361200 PROTEIN"/>
    <property type="match status" value="1"/>
</dbReference>
<reference evidence="1" key="2">
    <citation type="journal article" date="2024" name="Plant">
        <title>Genomic evolution and insights into agronomic trait innovations of Sesamum species.</title>
        <authorList>
            <person name="Miao H."/>
            <person name="Wang L."/>
            <person name="Qu L."/>
            <person name="Liu H."/>
            <person name="Sun Y."/>
            <person name="Le M."/>
            <person name="Wang Q."/>
            <person name="Wei S."/>
            <person name="Zheng Y."/>
            <person name="Lin W."/>
            <person name="Duan Y."/>
            <person name="Cao H."/>
            <person name="Xiong S."/>
            <person name="Wang X."/>
            <person name="Wei L."/>
            <person name="Li C."/>
            <person name="Ma Q."/>
            <person name="Ju M."/>
            <person name="Zhao R."/>
            <person name="Li G."/>
            <person name="Mu C."/>
            <person name="Tian Q."/>
            <person name="Mei H."/>
            <person name="Zhang T."/>
            <person name="Gao T."/>
            <person name="Zhang H."/>
        </authorList>
    </citation>
    <scope>NUCLEOTIDE SEQUENCE</scope>
    <source>
        <strain evidence="1">KEN1</strain>
    </source>
</reference>
<dbReference type="EMBL" id="JACGWN010000018">
    <property type="protein sequence ID" value="KAL0391528.1"/>
    <property type="molecule type" value="Genomic_DNA"/>
</dbReference>
<evidence type="ECO:0000313" key="1">
    <source>
        <dbReference type="EMBL" id="KAL0391528.1"/>
    </source>
</evidence>
<organism evidence="1">
    <name type="scientific">Sesamum latifolium</name>
    <dbReference type="NCBI Taxonomy" id="2727402"/>
    <lineage>
        <taxon>Eukaryota</taxon>
        <taxon>Viridiplantae</taxon>
        <taxon>Streptophyta</taxon>
        <taxon>Embryophyta</taxon>
        <taxon>Tracheophyta</taxon>
        <taxon>Spermatophyta</taxon>
        <taxon>Magnoliopsida</taxon>
        <taxon>eudicotyledons</taxon>
        <taxon>Gunneridae</taxon>
        <taxon>Pentapetalae</taxon>
        <taxon>asterids</taxon>
        <taxon>lamiids</taxon>
        <taxon>Lamiales</taxon>
        <taxon>Pedaliaceae</taxon>
        <taxon>Sesamum</taxon>
    </lineage>
</organism>
<proteinExistence type="predicted"/>
<sequence length="99" mass="11187">MIELANQHQGKDEPVLDYINNCRNLSLNCKDTSFEISAVELCIQGMHWELCYIIQAIKSKTFGELATRAHGIEMSFNCKEDEYLVDASEDDGDDDDAIP</sequence>
<dbReference type="PANTHER" id="PTHR33437">
    <property type="entry name" value="OS06G0361200 PROTEIN"/>
    <property type="match status" value="1"/>
</dbReference>
<gene>
    <name evidence="1" type="ORF">Slati_4537900</name>
</gene>
<reference evidence="1" key="1">
    <citation type="submission" date="2020-06" db="EMBL/GenBank/DDBJ databases">
        <authorList>
            <person name="Li T."/>
            <person name="Hu X."/>
            <person name="Zhang T."/>
            <person name="Song X."/>
            <person name="Zhang H."/>
            <person name="Dai N."/>
            <person name="Sheng W."/>
            <person name="Hou X."/>
            <person name="Wei L."/>
        </authorList>
    </citation>
    <scope>NUCLEOTIDE SEQUENCE</scope>
    <source>
        <strain evidence="1">KEN1</strain>
        <tissue evidence="1">Leaf</tissue>
    </source>
</reference>
<comment type="caution">
    <text evidence="1">The sequence shown here is derived from an EMBL/GenBank/DDBJ whole genome shotgun (WGS) entry which is preliminary data.</text>
</comment>
<dbReference type="AlphaFoldDB" id="A0AAW2SGF5"/>
<accession>A0AAW2SGF5</accession>